<evidence type="ECO:0000256" key="5">
    <source>
        <dbReference type="ARBA" id="ARBA00022723"/>
    </source>
</evidence>
<evidence type="ECO:0000256" key="9">
    <source>
        <dbReference type="ARBA" id="ARBA00034531"/>
    </source>
</evidence>
<dbReference type="InterPro" id="IPR043519">
    <property type="entry name" value="NT_sf"/>
</dbReference>
<evidence type="ECO:0000256" key="8">
    <source>
        <dbReference type="ARBA" id="ARBA00022842"/>
    </source>
</evidence>
<dbReference type="PANTHER" id="PTHR33571">
    <property type="entry name" value="SSL8005 PROTEIN"/>
    <property type="match status" value="1"/>
</dbReference>
<comment type="caution">
    <text evidence="14">The sequence shown here is derived from an EMBL/GenBank/DDBJ whole genome shotgun (WGS) entry which is preliminary data.</text>
</comment>
<keyword evidence="7" id="KW-0067">ATP-binding</keyword>
<dbReference type="SUPFAM" id="SSF81301">
    <property type="entry name" value="Nucleotidyltransferase"/>
    <property type="match status" value="1"/>
</dbReference>
<evidence type="ECO:0000256" key="12">
    <source>
        <dbReference type="ARBA" id="ARBA00048696"/>
    </source>
</evidence>
<dbReference type="OrthoDB" id="61846at2157"/>
<feature type="domain" description="Polymerase nucleotidyl transferase" evidence="13">
    <location>
        <begin position="15"/>
        <end position="98"/>
    </location>
</feature>
<comment type="catalytic activity">
    <reaction evidence="12">
        <text>L-tyrosyl-[protein] + ATP = O-(5'-adenylyl)-L-tyrosyl-[protein] + diphosphate</text>
        <dbReference type="Rhea" id="RHEA:54288"/>
        <dbReference type="Rhea" id="RHEA-COMP:10136"/>
        <dbReference type="Rhea" id="RHEA-COMP:13846"/>
        <dbReference type="ChEBI" id="CHEBI:30616"/>
        <dbReference type="ChEBI" id="CHEBI:33019"/>
        <dbReference type="ChEBI" id="CHEBI:46858"/>
        <dbReference type="ChEBI" id="CHEBI:83624"/>
        <dbReference type="EC" id="2.7.7.108"/>
    </reaction>
</comment>
<evidence type="ECO:0000256" key="3">
    <source>
        <dbReference type="ARBA" id="ARBA00022679"/>
    </source>
</evidence>
<keyword evidence="5" id="KW-0479">Metal-binding</keyword>
<dbReference type="GO" id="GO:0070733">
    <property type="term" value="F:AMPylase activity"/>
    <property type="evidence" value="ECO:0007669"/>
    <property type="project" value="UniProtKB-EC"/>
</dbReference>
<proteinExistence type="inferred from homology"/>
<protein>
    <recommendedName>
        <fullName evidence="9">protein adenylyltransferase</fullName>
        <ecNumber evidence="9">2.7.7.108</ecNumber>
    </recommendedName>
</protein>
<dbReference type="RefSeq" id="WP_109939810.1">
    <property type="nucleotide sequence ID" value="NZ_CP176366.1"/>
</dbReference>
<evidence type="ECO:0000256" key="7">
    <source>
        <dbReference type="ARBA" id="ARBA00022840"/>
    </source>
</evidence>
<evidence type="ECO:0000256" key="4">
    <source>
        <dbReference type="ARBA" id="ARBA00022695"/>
    </source>
</evidence>
<evidence type="ECO:0000259" key="13">
    <source>
        <dbReference type="Pfam" id="PF01909"/>
    </source>
</evidence>
<organism evidence="14 15">
    <name type="scientific">Methanospirillum stamsii</name>
    <dbReference type="NCBI Taxonomy" id="1277351"/>
    <lineage>
        <taxon>Archaea</taxon>
        <taxon>Methanobacteriati</taxon>
        <taxon>Methanobacteriota</taxon>
        <taxon>Stenosarchaea group</taxon>
        <taxon>Methanomicrobia</taxon>
        <taxon>Methanomicrobiales</taxon>
        <taxon>Methanospirillaceae</taxon>
        <taxon>Methanospirillum</taxon>
    </lineage>
</organism>
<keyword evidence="4" id="KW-0548">Nucleotidyltransferase</keyword>
<comment type="cofactor">
    <cofactor evidence="1">
        <name>Mg(2+)</name>
        <dbReference type="ChEBI" id="CHEBI:18420"/>
    </cofactor>
</comment>
<dbReference type="EMBL" id="QGMZ01000008">
    <property type="protein sequence ID" value="PWR75745.1"/>
    <property type="molecule type" value="Genomic_DNA"/>
</dbReference>
<name>A0A2V2NAW8_9EURY</name>
<comment type="catalytic activity">
    <reaction evidence="11">
        <text>O-(5'-adenylyl)-L-tyrosyl-[protein] + ATP = O-[5'-(adenylyl-(5'-&gt;3')-adenylyl)]-L-tyrosyl-[protein] + diphosphate</text>
        <dbReference type="Rhea" id="RHEA:66528"/>
        <dbReference type="Rhea" id="RHEA-COMP:13846"/>
        <dbReference type="Rhea" id="RHEA-COMP:17046"/>
        <dbReference type="ChEBI" id="CHEBI:30616"/>
        <dbReference type="ChEBI" id="CHEBI:33019"/>
        <dbReference type="ChEBI" id="CHEBI:83624"/>
        <dbReference type="ChEBI" id="CHEBI:167160"/>
    </reaction>
</comment>
<dbReference type="InterPro" id="IPR002934">
    <property type="entry name" value="Polymerase_NTP_transf_dom"/>
</dbReference>
<dbReference type="GeneID" id="97609519"/>
<keyword evidence="2" id="KW-1277">Toxin-antitoxin system</keyword>
<dbReference type="AlphaFoldDB" id="A0A2V2NAW8"/>
<evidence type="ECO:0000313" key="14">
    <source>
        <dbReference type="EMBL" id="PWR75745.1"/>
    </source>
</evidence>
<evidence type="ECO:0000256" key="1">
    <source>
        <dbReference type="ARBA" id="ARBA00001946"/>
    </source>
</evidence>
<dbReference type="PANTHER" id="PTHR33571:SF19">
    <property type="entry name" value="PROTEIN ADENYLYLTRANSFERASE MJ0128-RELATED"/>
    <property type="match status" value="1"/>
</dbReference>
<evidence type="ECO:0000256" key="2">
    <source>
        <dbReference type="ARBA" id="ARBA00022649"/>
    </source>
</evidence>
<reference evidence="14 15" key="1">
    <citation type="submission" date="2018-05" db="EMBL/GenBank/DDBJ databases">
        <title>Draft genome of Methanospirillum stamsii Pt1.</title>
        <authorList>
            <person name="Dueholm M.S."/>
            <person name="Nielsen P.H."/>
            <person name="Bakmann L.F."/>
            <person name="Otzen D.E."/>
        </authorList>
    </citation>
    <scope>NUCLEOTIDE SEQUENCE [LARGE SCALE GENOMIC DNA]</scope>
    <source>
        <strain evidence="14 15">Pt1</strain>
    </source>
</reference>
<dbReference type="Gene3D" id="3.30.460.10">
    <property type="entry name" value="Beta Polymerase, domain 2"/>
    <property type="match status" value="1"/>
</dbReference>
<dbReference type="Pfam" id="PF01909">
    <property type="entry name" value="NTP_transf_2"/>
    <property type="match status" value="1"/>
</dbReference>
<accession>A0A2V2NAW8</accession>
<gene>
    <name evidence="14" type="ORF">DLD82_03965</name>
</gene>
<evidence type="ECO:0000256" key="6">
    <source>
        <dbReference type="ARBA" id="ARBA00022741"/>
    </source>
</evidence>
<sequence length="99" mass="11209">MPNKTPDKVINQVKAIKPLLSEQYHITRIGIFGSVIRGDYTDESDIDILVEFSEPPGLFKFLEIENYLSDTLNAPVDLVEITGIKTRLKDRILSEVAYV</sequence>
<keyword evidence="8" id="KW-0460">Magnesium</keyword>
<keyword evidence="3" id="KW-0808">Transferase</keyword>
<dbReference type="CDD" id="cd05403">
    <property type="entry name" value="NT_KNTase_like"/>
    <property type="match status" value="1"/>
</dbReference>
<keyword evidence="6" id="KW-0547">Nucleotide-binding</keyword>
<keyword evidence="15" id="KW-1185">Reference proteome</keyword>
<dbReference type="GO" id="GO:0046872">
    <property type="term" value="F:metal ion binding"/>
    <property type="evidence" value="ECO:0007669"/>
    <property type="project" value="UniProtKB-KW"/>
</dbReference>
<dbReference type="GO" id="GO:0005524">
    <property type="term" value="F:ATP binding"/>
    <property type="evidence" value="ECO:0007669"/>
    <property type="project" value="UniProtKB-KW"/>
</dbReference>
<comment type="similarity">
    <text evidence="10">Belongs to the MntA antitoxin family.</text>
</comment>
<evidence type="ECO:0000313" key="15">
    <source>
        <dbReference type="Proteomes" id="UP000245934"/>
    </source>
</evidence>
<evidence type="ECO:0000256" key="11">
    <source>
        <dbReference type="ARBA" id="ARBA00047518"/>
    </source>
</evidence>
<dbReference type="Proteomes" id="UP000245934">
    <property type="component" value="Unassembled WGS sequence"/>
</dbReference>
<evidence type="ECO:0000256" key="10">
    <source>
        <dbReference type="ARBA" id="ARBA00038276"/>
    </source>
</evidence>
<dbReference type="EC" id="2.7.7.108" evidence="9"/>
<dbReference type="InterPro" id="IPR052038">
    <property type="entry name" value="Type-VII_TA_antitoxin"/>
</dbReference>